<dbReference type="Proteomes" id="UP000585258">
    <property type="component" value="Unassembled WGS sequence"/>
</dbReference>
<dbReference type="AlphaFoldDB" id="A0A7X0SHB1"/>
<name>A0A7X0SHB1_9CLOT</name>
<dbReference type="EMBL" id="JACKWY010000013">
    <property type="protein sequence ID" value="MBB6716348.1"/>
    <property type="molecule type" value="Genomic_DNA"/>
</dbReference>
<sequence>MSCKCSSWDMDEGYKCSVTGDRCIFMIPNSKRCAELYGEGPDSEREDLEN</sequence>
<evidence type="ECO:0000313" key="1">
    <source>
        <dbReference type="EMBL" id="MBB6716348.1"/>
    </source>
</evidence>
<comment type="caution">
    <text evidence="1">The sequence shown here is derived from an EMBL/GenBank/DDBJ whole genome shotgun (WGS) entry which is preliminary data.</text>
</comment>
<proteinExistence type="predicted"/>
<accession>A0A7X0SHB1</accession>
<gene>
    <name evidence="1" type="ORF">H7E68_16710</name>
</gene>
<organism evidence="1 2">
    <name type="scientific">Clostridium gasigenes</name>
    <dbReference type="NCBI Taxonomy" id="94869"/>
    <lineage>
        <taxon>Bacteria</taxon>
        <taxon>Bacillati</taxon>
        <taxon>Bacillota</taxon>
        <taxon>Clostridia</taxon>
        <taxon>Eubacteriales</taxon>
        <taxon>Clostridiaceae</taxon>
        <taxon>Clostridium</taxon>
    </lineage>
</organism>
<evidence type="ECO:0000313" key="2">
    <source>
        <dbReference type="Proteomes" id="UP000585258"/>
    </source>
</evidence>
<protein>
    <submittedName>
        <fullName evidence="1">Uncharacterized protein</fullName>
    </submittedName>
</protein>
<dbReference type="RefSeq" id="WP_185165396.1">
    <property type="nucleotide sequence ID" value="NZ_JACKWY010000013.1"/>
</dbReference>
<reference evidence="1 2" key="1">
    <citation type="submission" date="2020-08" db="EMBL/GenBank/DDBJ databases">
        <title>Clostridia isolated from Swiss meat.</title>
        <authorList>
            <person name="Wambui J."/>
            <person name="Stevens M.J.A."/>
            <person name="Stephan R."/>
        </authorList>
    </citation>
    <scope>NUCLEOTIDE SEQUENCE [LARGE SCALE GENOMIC DNA]</scope>
    <source>
        <strain evidence="1 2">CM001</strain>
    </source>
</reference>